<comment type="caution">
    <text evidence="1">The sequence shown here is derived from an EMBL/GenBank/DDBJ whole genome shotgun (WGS) entry which is preliminary data.</text>
</comment>
<accession>A0ABV8DTW8</accession>
<sequence>MFEDFTIEPDGRGFLVSVAGAAQSRVIADDPYELSWGYMRHVAAAVRHRRPEPIDVVHVGGGGMVLARYFAHAHPGSRQLVIEPNRDMTAAVLERAPFPPGAPVVIRPELGRAVVETLDAASADLIIVDAFVGGHVPGDLTTVECIQQLRRVLRRSGVLVYGLIDHPESRYVARVCATVRASTAMTVSVLSPHHHFFGNHTVICADADVQTEGLLAAVSAADPQYRRRGAAELDRLCAAAAILTDAAPAPSPDPPPGAHGA</sequence>
<dbReference type="Proteomes" id="UP001595696">
    <property type="component" value="Unassembled WGS sequence"/>
</dbReference>
<dbReference type="EMBL" id="JBHSAX010000013">
    <property type="protein sequence ID" value="MFC3963109.1"/>
    <property type="molecule type" value="Genomic_DNA"/>
</dbReference>
<dbReference type="RefSeq" id="WP_378612843.1">
    <property type="nucleotide sequence ID" value="NZ_JBHSAX010000013.1"/>
</dbReference>
<name>A0ABV8DTW8_9NOCA</name>
<proteinExistence type="predicted"/>
<dbReference type="NCBIfam" id="NF037959">
    <property type="entry name" value="MFS_SpdSyn"/>
    <property type="match status" value="1"/>
</dbReference>
<evidence type="ECO:0000313" key="2">
    <source>
        <dbReference type="Proteomes" id="UP001595696"/>
    </source>
</evidence>
<dbReference type="Gene3D" id="3.40.50.150">
    <property type="entry name" value="Vaccinia Virus protein VP39"/>
    <property type="match status" value="1"/>
</dbReference>
<dbReference type="SUPFAM" id="SSF53335">
    <property type="entry name" value="S-adenosyl-L-methionine-dependent methyltransferases"/>
    <property type="match status" value="1"/>
</dbReference>
<protein>
    <submittedName>
        <fullName evidence="1">Spermidine synthase</fullName>
    </submittedName>
</protein>
<reference evidence="2" key="1">
    <citation type="journal article" date="2019" name="Int. J. Syst. Evol. Microbiol.">
        <title>The Global Catalogue of Microorganisms (GCM) 10K type strain sequencing project: providing services to taxonomists for standard genome sequencing and annotation.</title>
        <authorList>
            <consortium name="The Broad Institute Genomics Platform"/>
            <consortium name="The Broad Institute Genome Sequencing Center for Infectious Disease"/>
            <person name="Wu L."/>
            <person name="Ma J."/>
        </authorList>
    </citation>
    <scope>NUCLEOTIDE SEQUENCE [LARGE SCALE GENOMIC DNA]</scope>
    <source>
        <strain evidence="2">CGMCC 4.7330</strain>
    </source>
</reference>
<dbReference type="InterPro" id="IPR029063">
    <property type="entry name" value="SAM-dependent_MTases_sf"/>
</dbReference>
<keyword evidence="2" id="KW-1185">Reference proteome</keyword>
<evidence type="ECO:0000313" key="1">
    <source>
        <dbReference type="EMBL" id="MFC3963109.1"/>
    </source>
</evidence>
<organism evidence="1 2">
    <name type="scientific">Nocardia jiangsuensis</name>
    <dbReference type="NCBI Taxonomy" id="1691563"/>
    <lineage>
        <taxon>Bacteria</taxon>
        <taxon>Bacillati</taxon>
        <taxon>Actinomycetota</taxon>
        <taxon>Actinomycetes</taxon>
        <taxon>Mycobacteriales</taxon>
        <taxon>Nocardiaceae</taxon>
        <taxon>Nocardia</taxon>
    </lineage>
</organism>
<gene>
    <name evidence="1" type="ORF">ACFO0B_14025</name>
</gene>